<organism evidence="2 3">
    <name type="scientific">Curtobacterium oceanosedimentum</name>
    <dbReference type="NCBI Taxonomy" id="465820"/>
    <lineage>
        <taxon>Bacteria</taxon>
        <taxon>Bacillati</taxon>
        <taxon>Actinomycetota</taxon>
        <taxon>Actinomycetes</taxon>
        <taxon>Micrococcales</taxon>
        <taxon>Microbacteriaceae</taxon>
        <taxon>Curtobacterium</taxon>
    </lineage>
</organism>
<evidence type="ECO:0008006" key="4">
    <source>
        <dbReference type="Google" id="ProtNLM"/>
    </source>
</evidence>
<proteinExistence type="predicted"/>
<dbReference type="RefSeq" id="WP_058728923.1">
    <property type="nucleotide sequence ID" value="NZ_LDRB01000039.1"/>
</dbReference>
<dbReference type="Proteomes" id="UP000078335">
    <property type="component" value="Unassembled WGS sequence"/>
</dbReference>
<dbReference type="Gene3D" id="3.90.79.10">
    <property type="entry name" value="Nucleoside Triphosphate Pyrophosphohydrolase"/>
    <property type="match status" value="1"/>
</dbReference>
<name>A0ABR5S621_9MICO</name>
<gene>
    <name evidence="2" type="ORF">NS263_08895</name>
</gene>
<evidence type="ECO:0000256" key="1">
    <source>
        <dbReference type="SAM" id="MobiDB-lite"/>
    </source>
</evidence>
<dbReference type="SUPFAM" id="SSF55811">
    <property type="entry name" value="Nudix"/>
    <property type="match status" value="1"/>
</dbReference>
<accession>A0ABR5S621</accession>
<reference evidence="2 3" key="1">
    <citation type="journal article" date="2016" name="Front. Microbiol.">
        <title>Genomic Resource of Rice Seed Associated Bacteria.</title>
        <authorList>
            <person name="Midha S."/>
            <person name="Bansal K."/>
            <person name="Sharma S."/>
            <person name="Kumar N."/>
            <person name="Patil P.P."/>
            <person name="Chaudhry V."/>
            <person name="Patil P.B."/>
        </authorList>
    </citation>
    <scope>NUCLEOTIDE SEQUENCE [LARGE SCALE GENOMIC DNA]</scope>
    <source>
        <strain evidence="2 3">NS263</strain>
    </source>
</reference>
<protein>
    <recommendedName>
        <fullName evidence="4">DNA hydrolase</fullName>
    </recommendedName>
</protein>
<keyword evidence="3" id="KW-1185">Reference proteome</keyword>
<evidence type="ECO:0000313" key="2">
    <source>
        <dbReference type="EMBL" id="KTR40014.1"/>
    </source>
</evidence>
<feature type="region of interest" description="Disordered" evidence="1">
    <location>
        <begin position="201"/>
        <end position="220"/>
    </location>
</feature>
<dbReference type="EMBL" id="LDRB01000039">
    <property type="protein sequence ID" value="KTR40014.1"/>
    <property type="molecule type" value="Genomic_DNA"/>
</dbReference>
<sequence>MTDAASAARDQPLIAIDVVPVSFTVAEGLRVATARRAYEPYAGREALPGVLLDAAERLADGARRALRTKAGIGPGAVRHLAQVGAFDGPSRDPRDTAISIAFTAVVGAADPRADGGSPVWQPLAGGDLGLPFDHDAIVRAALDQVRTRLWRDVPMTRALLGDVFPTSAAAALHTALHGTAPDAGNLNRALRTNPALERTVAVPTSTGRGGRPPATWTWTD</sequence>
<dbReference type="InterPro" id="IPR015797">
    <property type="entry name" value="NUDIX_hydrolase-like_dom_sf"/>
</dbReference>
<evidence type="ECO:0000313" key="3">
    <source>
        <dbReference type="Proteomes" id="UP000078335"/>
    </source>
</evidence>
<dbReference type="CDD" id="cd18873">
    <property type="entry name" value="NUDIX_NadM_like"/>
    <property type="match status" value="1"/>
</dbReference>
<comment type="caution">
    <text evidence="2">The sequence shown here is derived from an EMBL/GenBank/DDBJ whole genome shotgun (WGS) entry which is preliminary data.</text>
</comment>